<feature type="compositionally biased region" description="Polar residues" evidence="1">
    <location>
        <begin position="241"/>
        <end position="254"/>
    </location>
</feature>
<dbReference type="PANTHER" id="PTHR45614:SF25">
    <property type="entry name" value="MYB PROTEIN"/>
    <property type="match status" value="1"/>
</dbReference>
<dbReference type="Proteomes" id="UP001470230">
    <property type="component" value="Unassembled WGS sequence"/>
</dbReference>
<feature type="domain" description="Myb-like" evidence="2">
    <location>
        <begin position="22"/>
        <end position="74"/>
    </location>
</feature>
<dbReference type="InterPro" id="IPR050560">
    <property type="entry name" value="MYB_TF"/>
</dbReference>
<name>A0ABR2K3Z9_9EUKA</name>
<dbReference type="EMBL" id="JAPFFF010000007">
    <property type="protein sequence ID" value="KAK8885456.1"/>
    <property type="molecule type" value="Genomic_DNA"/>
</dbReference>
<evidence type="ECO:0000256" key="1">
    <source>
        <dbReference type="SAM" id="MobiDB-lite"/>
    </source>
</evidence>
<protein>
    <recommendedName>
        <fullName evidence="6">Myb-like DNA-binding domain containing protein</fullName>
    </recommendedName>
</protein>
<feature type="compositionally biased region" description="Low complexity" evidence="1">
    <location>
        <begin position="279"/>
        <end position="288"/>
    </location>
</feature>
<sequence>MNPQSIQPMIPIAPTRNRRRNNVSSKNKKWTPEEDALLRKIASERETSINWKAAENQFPGKTSQQIFERWTKVLDPGLLKGSWTRQEDEVIINFVHTYGCKSWTKLASLLPGRIGKQCRERWLNHLNPELNRGPWTPEEDQQLLLLHEQFGNHWSKISYLMPSRADNMIKNRWYSTLSKKTKAEVEESIKNLKMNPPTPIINNGAATQQLTNQSPSLNYMNPLASNLPNQSPTSNTIVQINNNDGTNIPPSFTPTKVKFNAPSGQFQPPPPQPQPQTPPQQQQPENLPKPQPFEEMSIDTPSIWTPSYNNTLFSGTPVGFISPMMPSASPFALLSPYKKMTPMFSPWAADTSKNCFMSPINQKCSPPSLSENRAELMNLIVHQ</sequence>
<feature type="domain" description="Myb-like" evidence="2">
    <location>
        <begin position="75"/>
        <end position="126"/>
    </location>
</feature>
<feature type="compositionally biased region" description="Pro residues" evidence="1">
    <location>
        <begin position="267"/>
        <end position="278"/>
    </location>
</feature>
<dbReference type="Pfam" id="PF13921">
    <property type="entry name" value="Myb_DNA-bind_6"/>
    <property type="match status" value="1"/>
</dbReference>
<evidence type="ECO:0008006" key="6">
    <source>
        <dbReference type="Google" id="ProtNLM"/>
    </source>
</evidence>
<keyword evidence="5" id="KW-1185">Reference proteome</keyword>
<dbReference type="PROSITE" id="PS50090">
    <property type="entry name" value="MYB_LIKE"/>
    <property type="match status" value="3"/>
</dbReference>
<evidence type="ECO:0000313" key="4">
    <source>
        <dbReference type="EMBL" id="KAK8885456.1"/>
    </source>
</evidence>
<dbReference type="Gene3D" id="1.10.10.60">
    <property type="entry name" value="Homeodomain-like"/>
    <property type="match status" value="3"/>
</dbReference>
<dbReference type="PROSITE" id="PS51294">
    <property type="entry name" value="HTH_MYB"/>
    <property type="match status" value="2"/>
</dbReference>
<evidence type="ECO:0000259" key="2">
    <source>
        <dbReference type="PROSITE" id="PS50090"/>
    </source>
</evidence>
<dbReference type="CDD" id="cd00167">
    <property type="entry name" value="SANT"/>
    <property type="match status" value="3"/>
</dbReference>
<dbReference type="InterPro" id="IPR009057">
    <property type="entry name" value="Homeodomain-like_sf"/>
</dbReference>
<feature type="domain" description="HTH myb-type" evidence="3">
    <location>
        <begin position="131"/>
        <end position="181"/>
    </location>
</feature>
<evidence type="ECO:0000259" key="3">
    <source>
        <dbReference type="PROSITE" id="PS51294"/>
    </source>
</evidence>
<feature type="region of interest" description="Disordered" evidence="1">
    <location>
        <begin position="241"/>
        <end position="301"/>
    </location>
</feature>
<comment type="caution">
    <text evidence="4">The sequence shown here is derived from an EMBL/GenBank/DDBJ whole genome shotgun (WGS) entry which is preliminary data.</text>
</comment>
<proteinExistence type="predicted"/>
<reference evidence="4 5" key="1">
    <citation type="submission" date="2024-04" db="EMBL/GenBank/DDBJ databases">
        <title>Tritrichomonas musculus Genome.</title>
        <authorList>
            <person name="Alves-Ferreira E."/>
            <person name="Grigg M."/>
            <person name="Lorenzi H."/>
            <person name="Galac M."/>
        </authorList>
    </citation>
    <scope>NUCLEOTIDE SEQUENCE [LARGE SCALE GENOMIC DNA]</scope>
    <source>
        <strain evidence="4 5">EAF2021</strain>
    </source>
</reference>
<dbReference type="SUPFAM" id="SSF46689">
    <property type="entry name" value="Homeodomain-like"/>
    <property type="match status" value="2"/>
</dbReference>
<evidence type="ECO:0000313" key="5">
    <source>
        <dbReference type="Proteomes" id="UP001470230"/>
    </source>
</evidence>
<feature type="compositionally biased region" description="Basic residues" evidence="1">
    <location>
        <begin position="16"/>
        <end position="29"/>
    </location>
</feature>
<dbReference type="PANTHER" id="PTHR45614">
    <property type="entry name" value="MYB PROTEIN-RELATED"/>
    <property type="match status" value="1"/>
</dbReference>
<organism evidence="4 5">
    <name type="scientific">Tritrichomonas musculus</name>
    <dbReference type="NCBI Taxonomy" id="1915356"/>
    <lineage>
        <taxon>Eukaryota</taxon>
        <taxon>Metamonada</taxon>
        <taxon>Parabasalia</taxon>
        <taxon>Tritrichomonadida</taxon>
        <taxon>Tritrichomonadidae</taxon>
        <taxon>Tritrichomonas</taxon>
    </lineage>
</organism>
<dbReference type="InterPro" id="IPR017930">
    <property type="entry name" value="Myb_dom"/>
</dbReference>
<feature type="domain" description="Myb-like" evidence="2">
    <location>
        <begin position="127"/>
        <end position="177"/>
    </location>
</feature>
<dbReference type="SMART" id="SM00717">
    <property type="entry name" value="SANT"/>
    <property type="match status" value="3"/>
</dbReference>
<feature type="region of interest" description="Disordered" evidence="1">
    <location>
        <begin position="1"/>
        <end position="31"/>
    </location>
</feature>
<accession>A0ABR2K3Z9</accession>
<feature type="domain" description="HTH myb-type" evidence="3">
    <location>
        <begin position="75"/>
        <end position="130"/>
    </location>
</feature>
<gene>
    <name evidence="4" type="ORF">M9Y10_040904</name>
</gene>
<dbReference type="InterPro" id="IPR001005">
    <property type="entry name" value="SANT/Myb"/>
</dbReference>